<evidence type="ECO:0000313" key="10">
    <source>
        <dbReference type="Proteomes" id="UP001528411"/>
    </source>
</evidence>
<evidence type="ECO:0000256" key="2">
    <source>
        <dbReference type="ARBA" id="ARBA00023015"/>
    </source>
</evidence>
<accession>A0ABT5FHG5</accession>
<keyword evidence="4 6" id="KW-0238">DNA-binding</keyword>
<dbReference type="SUPFAM" id="SSF88946">
    <property type="entry name" value="Sigma2 domain of RNA polymerase sigma factors"/>
    <property type="match status" value="1"/>
</dbReference>
<dbReference type="InterPro" id="IPR014284">
    <property type="entry name" value="RNA_pol_sigma-70_dom"/>
</dbReference>
<feature type="domain" description="RNA polymerase sigma-70 region 2" evidence="7">
    <location>
        <begin position="31"/>
        <end position="96"/>
    </location>
</feature>
<evidence type="ECO:0000256" key="6">
    <source>
        <dbReference type="RuleBase" id="RU000716"/>
    </source>
</evidence>
<dbReference type="Pfam" id="PF08281">
    <property type="entry name" value="Sigma70_r4_2"/>
    <property type="match status" value="1"/>
</dbReference>
<evidence type="ECO:0000313" key="9">
    <source>
        <dbReference type="EMBL" id="MDC2890627.1"/>
    </source>
</evidence>
<dbReference type="InterPro" id="IPR000838">
    <property type="entry name" value="RNA_pol_sigma70_ECF_CS"/>
</dbReference>
<dbReference type="PROSITE" id="PS01063">
    <property type="entry name" value="SIGMA70_ECF"/>
    <property type="match status" value="1"/>
</dbReference>
<dbReference type="SUPFAM" id="SSF88659">
    <property type="entry name" value="Sigma3 and sigma4 domains of RNA polymerase sigma factors"/>
    <property type="match status" value="1"/>
</dbReference>
<sequence length="181" mass="21166">MPLNTEFNQLVSKEILERAKVGDEAAFKAIYEQYSGIGYGIALRMVKHHELAQDVLQDAFINVFRHIKQYQGEQVFVAWLKRIVINQAINKLKVQNKFNCELPEEDIIETTSLFNENWLSAVRDINSLLMRVNDEYRTVFVLHEIEGYKHKEIAELLDKSVSYSKVVLMRCYQQLKVLAEQ</sequence>
<organism evidence="9 10">
    <name type="scientific">Psychrosphaera algicola</name>
    <dbReference type="NCBI Taxonomy" id="3023714"/>
    <lineage>
        <taxon>Bacteria</taxon>
        <taxon>Pseudomonadati</taxon>
        <taxon>Pseudomonadota</taxon>
        <taxon>Gammaproteobacteria</taxon>
        <taxon>Alteromonadales</taxon>
        <taxon>Pseudoalteromonadaceae</taxon>
        <taxon>Psychrosphaera</taxon>
    </lineage>
</organism>
<evidence type="ECO:0000256" key="3">
    <source>
        <dbReference type="ARBA" id="ARBA00023082"/>
    </source>
</evidence>
<comment type="caution">
    <text evidence="9">The sequence shown here is derived from an EMBL/GenBank/DDBJ whole genome shotgun (WGS) entry which is preliminary data.</text>
</comment>
<evidence type="ECO:0000259" key="7">
    <source>
        <dbReference type="Pfam" id="PF04542"/>
    </source>
</evidence>
<dbReference type="InterPro" id="IPR013325">
    <property type="entry name" value="RNA_pol_sigma_r2"/>
</dbReference>
<dbReference type="PANTHER" id="PTHR43133:SF8">
    <property type="entry name" value="RNA POLYMERASE SIGMA FACTOR HI_1459-RELATED"/>
    <property type="match status" value="1"/>
</dbReference>
<evidence type="ECO:0000256" key="4">
    <source>
        <dbReference type="ARBA" id="ARBA00023125"/>
    </source>
</evidence>
<evidence type="ECO:0000256" key="5">
    <source>
        <dbReference type="ARBA" id="ARBA00023163"/>
    </source>
</evidence>
<keyword evidence="10" id="KW-1185">Reference proteome</keyword>
<dbReference type="InterPro" id="IPR039425">
    <property type="entry name" value="RNA_pol_sigma-70-like"/>
</dbReference>
<keyword evidence="3 6" id="KW-0731">Sigma factor</keyword>
<dbReference type="Proteomes" id="UP001528411">
    <property type="component" value="Unassembled WGS sequence"/>
</dbReference>
<keyword evidence="5 6" id="KW-0804">Transcription</keyword>
<feature type="domain" description="RNA polymerase sigma factor 70 region 4 type 2" evidence="8">
    <location>
        <begin position="125"/>
        <end position="163"/>
    </location>
</feature>
<dbReference type="EMBL" id="JAQOMS010000002">
    <property type="protein sequence ID" value="MDC2890627.1"/>
    <property type="molecule type" value="Genomic_DNA"/>
</dbReference>
<reference evidence="9 10" key="1">
    <citation type="submission" date="2023-01" db="EMBL/GenBank/DDBJ databases">
        <title>Psychrosphaera sp. nov., isolated from marine algae.</title>
        <authorList>
            <person name="Bayburt H."/>
            <person name="Choi B.J."/>
            <person name="Kim J.M."/>
            <person name="Choi D.G."/>
            <person name="Jeon C.O."/>
        </authorList>
    </citation>
    <scope>NUCLEOTIDE SEQUENCE [LARGE SCALE GENOMIC DNA]</scope>
    <source>
        <strain evidence="9 10">G1-22</strain>
    </source>
</reference>
<dbReference type="InterPro" id="IPR013324">
    <property type="entry name" value="RNA_pol_sigma_r3/r4-like"/>
</dbReference>
<dbReference type="InterPro" id="IPR013249">
    <property type="entry name" value="RNA_pol_sigma70_r4_t2"/>
</dbReference>
<dbReference type="Pfam" id="PF04542">
    <property type="entry name" value="Sigma70_r2"/>
    <property type="match status" value="1"/>
</dbReference>
<name>A0ABT5FHG5_9GAMM</name>
<comment type="similarity">
    <text evidence="1 6">Belongs to the sigma-70 factor family. ECF subfamily.</text>
</comment>
<dbReference type="RefSeq" id="WP_272181765.1">
    <property type="nucleotide sequence ID" value="NZ_JAQOMS010000002.1"/>
</dbReference>
<keyword evidence="2 6" id="KW-0805">Transcription regulation</keyword>
<dbReference type="NCBIfam" id="TIGR02937">
    <property type="entry name" value="sigma70-ECF"/>
    <property type="match status" value="1"/>
</dbReference>
<protein>
    <recommendedName>
        <fullName evidence="6">RNA polymerase sigma factor</fullName>
    </recommendedName>
</protein>
<dbReference type="InterPro" id="IPR036388">
    <property type="entry name" value="WH-like_DNA-bd_sf"/>
</dbReference>
<dbReference type="Gene3D" id="1.10.10.10">
    <property type="entry name" value="Winged helix-like DNA-binding domain superfamily/Winged helix DNA-binding domain"/>
    <property type="match status" value="1"/>
</dbReference>
<dbReference type="InterPro" id="IPR007627">
    <property type="entry name" value="RNA_pol_sigma70_r2"/>
</dbReference>
<gene>
    <name evidence="9" type="ORF">PN838_20145</name>
</gene>
<evidence type="ECO:0000256" key="1">
    <source>
        <dbReference type="ARBA" id="ARBA00010641"/>
    </source>
</evidence>
<dbReference type="PANTHER" id="PTHR43133">
    <property type="entry name" value="RNA POLYMERASE ECF-TYPE SIGMA FACTO"/>
    <property type="match status" value="1"/>
</dbReference>
<dbReference type="Gene3D" id="1.10.1740.10">
    <property type="match status" value="1"/>
</dbReference>
<proteinExistence type="inferred from homology"/>
<evidence type="ECO:0000259" key="8">
    <source>
        <dbReference type="Pfam" id="PF08281"/>
    </source>
</evidence>